<dbReference type="SUPFAM" id="SSF52540">
    <property type="entry name" value="P-loop containing nucleoside triphosphate hydrolases"/>
    <property type="match status" value="1"/>
</dbReference>
<comment type="caution">
    <text evidence="1">The sequence shown here is derived from an EMBL/GenBank/DDBJ whole genome shotgun (WGS) entry which is preliminary data.</text>
</comment>
<accession>A0A6A5AUB6</accession>
<gene>
    <name evidence="1" type="ORF">AaE_002354</name>
</gene>
<sequence>MYILYDIVRSENCGLCTMSAVPNYAGALPKKFQSKGRSQEFNETLKMKTLFRAVILAPSNAGKTNLALHIIKNSPNIYTHLHLIARNPDQPIYHYLKEALESHITVYEAGIIPSVDEIKDNGGQQLVLIDDYSSDKRLVRDMVSPYFIRGRHKGLSTLFLSHSWFALDKLVRLNSEYLFILKANSARDMRLIVSDFTLDGVTIEKLMKAYQIATKDKGQMLMLDSVNGQLRMNFDRIINIDEL</sequence>
<dbReference type="Proteomes" id="UP000469452">
    <property type="component" value="Unassembled WGS sequence"/>
</dbReference>
<name>A0A6A5AUB6_APHAT</name>
<proteinExistence type="predicted"/>
<dbReference type="Pfam" id="PF04665">
    <property type="entry name" value="Pox_A32"/>
    <property type="match status" value="1"/>
</dbReference>
<dbReference type="AlphaFoldDB" id="A0A6A5AUB6"/>
<dbReference type="InterPro" id="IPR027417">
    <property type="entry name" value="P-loop_NTPase"/>
</dbReference>
<dbReference type="EMBL" id="VJMI01004717">
    <property type="protein sequence ID" value="KAF0772098.1"/>
    <property type="molecule type" value="Genomic_DNA"/>
</dbReference>
<dbReference type="InterPro" id="IPR006758">
    <property type="entry name" value="A32L"/>
</dbReference>
<evidence type="ECO:0000313" key="1">
    <source>
        <dbReference type="EMBL" id="KAF0772098.1"/>
    </source>
</evidence>
<organism evidence="1 2">
    <name type="scientific">Aphanomyces astaci</name>
    <name type="common">Crayfish plague agent</name>
    <dbReference type="NCBI Taxonomy" id="112090"/>
    <lineage>
        <taxon>Eukaryota</taxon>
        <taxon>Sar</taxon>
        <taxon>Stramenopiles</taxon>
        <taxon>Oomycota</taxon>
        <taxon>Saprolegniomycetes</taxon>
        <taxon>Saprolegniales</taxon>
        <taxon>Verrucalvaceae</taxon>
        <taxon>Aphanomyces</taxon>
    </lineage>
</organism>
<evidence type="ECO:0000313" key="2">
    <source>
        <dbReference type="Proteomes" id="UP000469452"/>
    </source>
</evidence>
<protein>
    <submittedName>
        <fullName evidence="1">Uncharacterized protein</fullName>
    </submittedName>
</protein>
<reference evidence="1 2" key="1">
    <citation type="submission" date="2019-06" db="EMBL/GenBank/DDBJ databases">
        <title>Genomics analysis of Aphanomyces spp. identifies a new class of oomycete effector associated with host adaptation.</title>
        <authorList>
            <person name="Gaulin E."/>
        </authorList>
    </citation>
    <scope>NUCLEOTIDE SEQUENCE [LARGE SCALE GENOMIC DNA]</scope>
    <source>
        <strain evidence="1 2">E</strain>
    </source>
</reference>